<dbReference type="CDD" id="cd00063">
    <property type="entry name" value="FN3"/>
    <property type="match status" value="1"/>
</dbReference>
<evidence type="ECO:0000313" key="2">
    <source>
        <dbReference type="EMBL" id="PWT37669.1"/>
    </source>
</evidence>
<comment type="caution">
    <text evidence="2">The sequence shown here is derived from an EMBL/GenBank/DDBJ whole genome shotgun (WGS) entry which is preliminary data.</text>
</comment>
<dbReference type="InterPro" id="IPR013783">
    <property type="entry name" value="Ig-like_fold"/>
</dbReference>
<dbReference type="SUPFAM" id="SSF49265">
    <property type="entry name" value="Fibronectin type III"/>
    <property type="match status" value="1"/>
</dbReference>
<evidence type="ECO:0000259" key="1">
    <source>
        <dbReference type="PROSITE" id="PS50853"/>
    </source>
</evidence>
<dbReference type="InterPro" id="IPR003961">
    <property type="entry name" value="FN3_dom"/>
</dbReference>
<evidence type="ECO:0000313" key="3">
    <source>
        <dbReference type="Proteomes" id="UP000245735"/>
    </source>
</evidence>
<accession>A0ABD6Y7A3</accession>
<dbReference type="SMART" id="SM00060">
    <property type="entry name" value="FN3"/>
    <property type="match status" value="1"/>
</dbReference>
<dbReference type="InterPro" id="IPR036116">
    <property type="entry name" value="FN3_sf"/>
</dbReference>
<dbReference type="RefSeq" id="WP_109975764.1">
    <property type="nucleotide sequence ID" value="NZ_QGHV01000018.1"/>
</dbReference>
<reference evidence="3" key="1">
    <citation type="journal article" date="2018" name="Front. Microbiol.">
        <title>Comparative Genomics of the Herbivore Gut Symbiont Lactobacillus reuteri Reveals Genetic Diversity and Lifestyle Adaptation.</title>
        <authorList>
            <person name="Zhao J."/>
        </authorList>
    </citation>
    <scope>NUCLEOTIDE SEQUENCE [LARGE SCALE GENOMIC DNA]</scope>
    <source>
        <strain evidence="3">LR9</strain>
    </source>
</reference>
<organism evidence="2 3">
    <name type="scientific">Limosilactobacillus reuteri</name>
    <name type="common">Lactobacillus reuteri</name>
    <dbReference type="NCBI Taxonomy" id="1598"/>
    <lineage>
        <taxon>Bacteria</taxon>
        <taxon>Bacillati</taxon>
        <taxon>Bacillota</taxon>
        <taxon>Bacilli</taxon>
        <taxon>Lactobacillales</taxon>
        <taxon>Lactobacillaceae</taxon>
        <taxon>Limosilactobacillus</taxon>
    </lineage>
</organism>
<dbReference type="Proteomes" id="UP000245735">
    <property type="component" value="Unassembled WGS sequence"/>
</dbReference>
<name>A0ABD6Y7A3_LIMRT</name>
<dbReference type="AlphaFoldDB" id="A0ABD6Y7A3"/>
<protein>
    <submittedName>
        <fullName evidence="2">Fibronectin type III domain-containing protein</fullName>
    </submittedName>
</protein>
<dbReference type="Pfam" id="PF00041">
    <property type="entry name" value="fn3"/>
    <property type="match status" value="1"/>
</dbReference>
<dbReference type="EMBL" id="QGHV01000018">
    <property type="protein sequence ID" value="PWT37669.1"/>
    <property type="molecule type" value="Genomic_DNA"/>
</dbReference>
<sequence>MSTYGMKDASNLMIVERGTHNVVLYANYANTSNVEWKSDRVYAKKKNANAIAWDGARTGELTVETELFDLKLLALVAGDKELHSGASEIMKREAYVLSADHIIKLDNKPKEGSVSVFRLKKDGIEHDVEIPQLIDGQAGSVPLMVEEVSVSAKDTSATITWSASAGADSYVVFRNGSQIGQPVTATFEDTNLTPETQYKYTVVAINKHGQSPLSAAVVVNTAASGSHVAGAAVKATDEAIKQAKNAAKVASANGLNFKILENGNIQLSDANLVGAKYVVYYMANVDGVKSFTIAADKFADNFEIFADSYIRDQQNGEDHFAQIHFKNAKPQGSFNFNQSSKEPTSLSIKFDLMPDENNEMATYKFIED</sequence>
<gene>
    <name evidence="2" type="ORF">DKZ35_04100</name>
</gene>
<proteinExistence type="predicted"/>
<dbReference type="PROSITE" id="PS50853">
    <property type="entry name" value="FN3"/>
    <property type="match status" value="1"/>
</dbReference>
<feature type="domain" description="Fibronectin type-III" evidence="1">
    <location>
        <begin position="141"/>
        <end position="224"/>
    </location>
</feature>
<dbReference type="Gene3D" id="2.60.40.10">
    <property type="entry name" value="Immunoglobulins"/>
    <property type="match status" value="1"/>
</dbReference>